<dbReference type="InterPro" id="IPR030547">
    <property type="entry name" value="XRCC2"/>
</dbReference>
<organism evidence="1 2">
    <name type="scientific">Saitoella complicata (strain BCRC 22490 / CBS 7301 / JCM 7358 / NBRC 10748 / NRRL Y-17804)</name>
    <dbReference type="NCBI Taxonomy" id="698492"/>
    <lineage>
        <taxon>Eukaryota</taxon>
        <taxon>Fungi</taxon>
        <taxon>Dikarya</taxon>
        <taxon>Ascomycota</taxon>
        <taxon>Taphrinomycotina</taxon>
        <taxon>Taphrinomycotina incertae sedis</taxon>
        <taxon>Saitoella</taxon>
    </lineage>
</organism>
<dbReference type="GO" id="GO:0000400">
    <property type="term" value="F:four-way junction DNA binding"/>
    <property type="evidence" value="ECO:0007669"/>
    <property type="project" value="TreeGrafter"/>
</dbReference>
<dbReference type="Gene3D" id="3.40.50.300">
    <property type="entry name" value="P-loop containing nucleotide triphosphate hydrolases"/>
    <property type="match status" value="1"/>
</dbReference>
<evidence type="ECO:0000313" key="2">
    <source>
        <dbReference type="Proteomes" id="UP000033140"/>
    </source>
</evidence>
<dbReference type="RefSeq" id="XP_019026084.1">
    <property type="nucleotide sequence ID" value="XM_019165793.1"/>
</dbReference>
<dbReference type="AlphaFoldDB" id="A0A0E9NKG4"/>
<name>A0A0E9NKG4_SAICN</name>
<comment type="caution">
    <text evidence="1">The sequence shown here is derived from an EMBL/GenBank/DDBJ whole genome shotgun (WGS) entry which is preliminary data.</text>
</comment>
<dbReference type="EMBL" id="BACD03000026">
    <property type="protein sequence ID" value="GAO49875.1"/>
    <property type="molecule type" value="Genomic_DNA"/>
</dbReference>
<dbReference type="CDD" id="cd19490">
    <property type="entry name" value="XRCC2"/>
    <property type="match status" value="1"/>
</dbReference>
<reference evidence="1 2" key="3">
    <citation type="journal article" date="2015" name="Genome Announc.">
        <title>Draft Genome Sequence of the Archiascomycetous Yeast Saitoella complicata.</title>
        <authorList>
            <person name="Yamauchi K."/>
            <person name="Kondo S."/>
            <person name="Hamamoto M."/>
            <person name="Takahashi Y."/>
            <person name="Ogura Y."/>
            <person name="Hayashi T."/>
            <person name="Nishida H."/>
        </authorList>
    </citation>
    <scope>NUCLEOTIDE SEQUENCE [LARGE SCALE GENOMIC DNA]</scope>
    <source>
        <strain evidence="1 2">NRRL Y-17804</strain>
    </source>
</reference>
<sequence>MRHVLNSVKPEPLLPLLASLRRRTQDPTSTSYPVLRQVFSTAIPYGSLVELSGTAGGGKTHLLYLICSIALLPPRWTATDGEVYELGGKGEAVVYIDTDGKLSTLRLREVMSHHLTTAAGSLSLNDRDEAIYQALQRLHIFRPISSTSLLATLRFLPTYVCTPSSSLLDTKIGVVALDSLSAFFWQDRYQAPSSETTPTKPNDHVDTYIFATIAKTLKDFCLTHSCFAICTNWVLFGNNHLPQTWNNAVNLRVRLQKGQMRHYDGMTLAEAWQASQREDSESRREVTVKTELGGRMKLFVDGEGMFTEDQLQDVVQA</sequence>
<keyword evidence="2" id="KW-1185">Reference proteome</keyword>
<reference evidence="1 2" key="2">
    <citation type="journal article" date="2014" name="J. Gen. Appl. Microbiol.">
        <title>The early diverging ascomycetous budding yeast Saitoella complicata has three histone deacetylases belonging to the Clr6, Hos2, and Rpd3 lineages.</title>
        <authorList>
            <person name="Nishida H."/>
            <person name="Matsumoto T."/>
            <person name="Kondo S."/>
            <person name="Hamamoto M."/>
            <person name="Yoshikawa H."/>
        </authorList>
    </citation>
    <scope>NUCLEOTIDE SEQUENCE [LARGE SCALE GENOMIC DNA]</scope>
    <source>
        <strain evidence="1 2">NRRL Y-17804</strain>
    </source>
</reference>
<evidence type="ECO:0000313" key="1">
    <source>
        <dbReference type="EMBL" id="GAO49875.1"/>
    </source>
</evidence>
<gene>
    <name evidence="1" type="ORF">G7K_4012-t1</name>
</gene>
<dbReference type="InterPro" id="IPR027417">
    <property type="entry name" value="P-loop_NTPase"/>
</dbReference>
<dbReference type="GO" id="GO:0005815">
    <property type="term" value="C:microtubule organizing center"/>
    <property type="evidence" value="ECO:0007669"/>
    <property type="project" value="TreeGrafter"/>
</dbReference>
<dbReference type="PANTHER" id="PTHR46644">
    <property type="entry name" value="DNA REPAIR PROTEIN XRCC2"/>
    <property type="match status" value="1"/>
</dbReference>
<dbReference type="GO" id="GO:0042148">
    <property type="term" value="P:DNA strand invasion"/>
    <property type="evidence" value="ECO:0007669"/>
    <property type="project" value="TreeGrafter"/>
</dbReference>
<protein>
    <submittedName>
        <fullName evidence="1">Uncharacterized protein</fullName>
    </submittedName>
</protein>
<dbReference type="SUPFAM" id="SSF52540">
    <property type="entry name" value="P-loop containing nucleoside triphosphate hydrolases"/>
    <property type="match status" value="1"/>
</dbReference>
<dbReference type="GO" id="GO:0005657">
    <property type="term" value="C:replication fork"/>
    <property type="evidence" value="ECO:0007669"/>
    <property type="project" value="InterPro"/>
</dbReference>
<reference evidence="1 2" key="1">
    <citation type="journal article" date="2011" name="J. Gen. Appl. Microbiol.">
        <title>Draft genome sequencing of the enigmatic yeast Saitoella complicata.</title>
        <authorList>
            <person name="Nishida H."/>
            <person name="Hamamoto M."/>
            <person name="Sugiyama J."/>
        </authorList>
    </citation>
    <scope>NUCLEOTIDE SEQUENCE [LARGE SCALE GENOMIC DNA]</scope>
    <source>
        <strain evidence="1 2">NRRL Y-17804</strain>
    </source>
</reference>
<dbReference type="PANTHER" id="PTHR46644:SF2">
    <property type="entry name" value="DNA REPAIR PROTEIN XRCC2"/>
    <property type="match status" value="1"/>
</dbReference>
<proteinExistence type="predicted"/>
<dbReference type="STRING" id="698492.A0A0E9NKG4"/>
<dbReference type="OrthoDB" id="420422at2759"/>
<dbReference type="GO" id="GO:0033063">
    <property type="term" value="C:Rad51B-Rad51C-Rad51D-XRCC2 complex"/>
    <property type="evidence" value="ECO:0007669"/>
    <property type="project" value="InterPro"/>
</dbReference>
<dbReference type="GO" id="GO:0000724">
    <property type="term" value="P:double-strand break repair via homologous recombination"/>
    <property type="evidence" value="ECO:0007669"/>
    <property type="project" value="InterPro"/>
</dbReference>
<accession>A0A0E9NKG4</accession>
<dbReference type="Proteomes" id="UP000033140">
    <property type="component" value="Unassembled WGS sequence"/>
</dbReference>